<protein>
    <recommendedName>
        <fullName evidence="1">Cupin type-2 domain-containing protein</fullName>
    </recommendedName>
</protein>
<organism evidence="2 3">
    <name type="scientific">Methylogaea oryzae</name>
    <dbReference type="NCBI Taxonomy" id="1295382"/>
    <lineage>
        <taxon>Bacteria</taxon>
        <taxon>Pseudomonadati</taxon>
        <taxon>Pseudomonadota</taxon>
        <taxon>Gammaproteobacteria</taxon>
        <taxon>Methylococcales</taxon>
        <taxon>Methylococcaceae</taxon>
        <taxon>Methylogaea</taxon>
    </lineage>
</organism>
<evidence type="ECO:0000313" key="3">
    <source>
        <dbReference type="Proteomes" id="UP000824988"/>
    </source>
</evidence>
<dbReference type="Gene3D" id="2.60.120.10">
    <property type="entry name" value="Jelly Rolls"/>
    <property type="match status" value="1"/>
</dbReference>
<dbReference type="Proteomes" id="UP000824988">
    <property type="component" value="Chromosome"/>
</dbReference>
<dbReference type="InterPro" id="IPR052044">
    <property type="entry name" value="PKS_Associated_Protein"/>
</dbReference>
<name>A0A8D4VRT3_9GAMM</name>
<dbReference type="RefSeq" id="WP_054774255.1">
    <property type="nucleotide sequence ID" value="NZ_AP019782.1"/>
</dbReference>
<gene>
    <name evidence="2" type="ORF">MoryE10_26980</name>
</gene>
<dbReference type="Pfam" id="PF07883">
    <property type="entry name" value="Cupin_2"/>
    <property type="match status" value="1"/>
</dbReference>
<sequence>MLTRYDQVPPYVTKDGSEIRELMHPSLHASRQQSLAEASVPPGAATLLHRHGKTEELYHVTHGRGRMTLGDGQFDVGPGDTVCIPPGTPHRIANVGNEPLRLLCCCAPAYSHEDTELLGEP</sequence>
<dbReference type="PANTHER" id="PTHR36114:SF4">
    <property type="entry name" value="CUPIN 2 CONSERVED BARREL DOMAIN-CONTAINING PROTEIN"/>
    <property type="match status" value="1"/>
</dbReference>
<proteinExistence type="predicted"/>
<dbReference type="InterPro" id="IPR014710">
    <property type="entry name" value="RmlC-like_jellyroll"/>
</dbReference>
<dbReference type="InterPro" id="IPR011051">
    <property type="entry name" value="RmlC_Cupin_sf"/>
</dbReference>
<evidence type="ECO:0000313" key="2">
    <source>
        <dbReference type="EMBL" id="BBL72092.1"/>
    </source>
</evidence>
<dbReference type="CDD" id="cd02214">
    <property type="entry name" value="cupin_MJ1618"/>
    <property type="match status" value="1"/>
</dbReference>
<accession>A0A8D4VRT3</accession>
<evidence type="ECO:0000259" key="1">
    <source>
        <dbReference type="Pfam" id="PF07883"/>
    </source>
</evidence>
<dbReference type="SUPFAM" id="SSF51182">
    <property type="entry name" value="RmlC-like cupins"/>
    <property type="match status" value="1"/>
</dbReference>
<feature type="domain" description="Cupin type-2" evidence="1">
    <location>
        <begin position="39"/>
        <end position="104"/>
    </location>
</feature>
<dbReference type="AlphaFoldDB" id="A0A8D4VRT3"/>
<dbReference type="EMBL" id="AP019782">
    <property type="protein sequence ID" value="BBL72092.1"/>
    <property type="molecule type" value="Genomic_DNA"/>
</dbReference>
<dbReference type="InterPro" id="IPR013096">
    <property type="entry name" value="Cupin_2"/>
</dbReference>
<dbReference type="PANTHER" id="PTHR36114">
    <property type="entry name" value="16.7 KDA PROTEIN IN WHIE LOCUS"/>
    <property type="match status" value="1"/>
</dbReference>
<reference evidence="2" key="1">
    <citation type="submission" date="2019-06" db="EMBL/GenBank/DDBJ databases">
        <title>Complete genome sequence of Methylogaea oryzae strain JCM16910.</title>
        <authorList>
            <person name="Asakawa S."/>
        </authorList>
    </citation>
    <scope>NUCLEOTIDE SEQUENCE</scope>
    <source>
        <strain evidence="2">E10</strain>
    </source>
</reference>
<dbReference type="KEGG" id="moz:MoryE10_26980"/>
<keyword evidence="3" id="KW-1185">Reference proteome</keyword>